<evidence type="ECO:0000256" key="1">
    <source>
        <dbReference type="SAM" id="MobiDB-lite"/>
    </source>
</evidence>
<feature type="region of interest" description="Disordered" evidence="1">
    <location>
        <begin position="68"/>
        <end position="101"/>
    </location>
</feature>
<keyword evidence="3" id="KW-1185">Reference proteome</keyword>
<dbReference type="Proteomes" id="UP000187209">
    <property type="component" value="Unassembled WGS sequence"/>
</dbReference>
<sequence>MEIDWEKFRQVVEEKIDSKLVSITSKLDEQDKLISDLTNTIKSLIESTKPKANKLNLKSMAKPVVKEVAKKKESIESGEEKPAELTKDNSEENKDSPTEEA</sequence>
<gene>
    <name evidence="2" type="ORF">SteCoe_12286</name>
</gene>
<reference evidence="2 3" key="1">
    <citation type="submission" date="2016-11" db="EMBL/GenBank/DDBJ databases">
        <title>The macronuclear genome of Stentor coeruleus: a giant cell with tiny introns.</title>
        <authorList>
            <person name="Slabodnick M."/>
            <person name="Ruby J.G."/>
            <person name="Reiff S.B."/>
            <person name="Swart E.C."/>
            <person name="Gosai S."/>
            <person name="Prabakaran S."/>
            <person name="Witkowska E."/>
            <person name="Larue G.E."/>
            <person name="Fisher S."/>
            <person name="Freeman R.M."/>
            <person name="Gunawardena J."/>
            <person name="Chu W."/>
            <person name="Stover N.A."/>
            <person name="Gregory B.D."/>
            <person name="Nowacki M."/>
            <person name="Derisi J."/>
            <person name="Roy S.W."/>
            <person name="Marshall W.F."/>
            <person name="Sood P."/>
        </authorList>
    </citation>
    <scope>NUCLEOTIDE SEQUENCE [LARGE SCALE GENOMIC DNA]</scope>
    <source>
        <strain evidence="2">WM001</strain>
    </source>
</reference>
<accession>A0A1R2CB48</accession>
<dbReference type="AlphaFoldDB" id="A0A1R2CB48"/>
<organism evidence="2 3">
    <name type="scientific">Stentor coeruleus</name>
    <dbReference type="NCBI Taxonomy" id="5963"/>
    <lineage>
        <taxon>Eukaryota</taxon>
        <taxon>Sar</taxon>
        <taxon>Alveolata</taxon>
        <taxon>Ciliophora</taxon>
        <taxon>Postciliodesmatophora</taxon>
        <taxon>Heterotrichea</taxon>
        <taxon>Heterotrichida</taxon>
        <taxon>Stentoridae</taxon>
        <taxon>Stentor</taxon>
    </lineage>
</organism>
<protein>
    <submittedName>
        <fullName evidence="2">Uncharacterized protein</fullName>
    </submittedName>
</protein>
<evidence type="ECO:0000313" key="2">
    <source>
        <dbReference type="EMBL" id="OMJ86223.1"/>
    </source>
</evidence>
<dbReference type="EMBL" id="MPUH01000212">
    <property type="protein sequence ID" value="OMJ86223.1"/>
    <property type="molecule type" value="Genomic_DNA"/>
</dbReference>
<proteinExistence type="predicted"/>
<comment type="caution">
    <text evidence="2">The sequence shown here is derived from an EMBL/GenBank/DDBJ whole genome shotgun (WGS) entry which is preliminary data.</text>
</comment>
<name>A0A1R2CB48_9CILI</name>
<evidence type="ECO:0000313" key="3">
    <source>
        <dbReference type="Proteomes" id="UP000187209"/>
    </source>
</evidence>